<dbReference type="Pfam" id="PF00856">
    <property type="entry name" value="SET"/>
    <property type="match status" value="1"/>
</dbReference>
<feature type="region of interest" description="Disordered" evidence="13">
    <location>
        <begin position="951"/>
        <end position="970"/>
    </location>
</feature>
<evidence type="ECO:0000256" key="8">
    <source>
        <dbReference type="ARBA" id="ARBA00022691"/>
    </source>
</evidence>
<dbReference type="PANTHER" id="PTHR12977">
    <property type="entry name" value="SUPPRESSOR OF VARIEGATION 4-20-RELATED"/>
    <property type="match status" value="1"/>
</dbReference>
<keyword evidence="16" id="KW-1185">Reference proteome</keyword>
<accession>A0A8T1MT87</accession>
<protein>
    <recommendedName>
        <fullName evidence="3">[histone H4]-N-methyl-L-lysine(20) N-methyltransferase</fullName>
        <ecNumber evidence="3">2.1.1.362</ecNumber>
    </recommendedName>
</protein>
<dbReference type="SMART" id="SM00317">
    <property type="entry name" value="SET"/>
    <property type="match status" value="1"/>
</dbReference>
<reference evidence="15 16" key="1">
    <citation type="journal article" date="2018" name="Biotechnol. Adv.">
        <title>Improved genomic resources and new bioinformatic workflow for the carcinogenic parasite Clonorchis sinensis: Biotechnological implications.</title>
        <authorList>
            <person name="Wang D."/>
            <person name="Korhonen P.K."/>
            <person name="Gasser R.B."/>
            <person name="Young N.D."/>
        </authorList>
    </citation>
    <scope>NUCLEOTIDE SEQUENCE [LARGE SCALE GENOMIC DNA]</scope>
    <source>
        <strain evidence="15">Cs-k2</strain>
    </source>
</reference>
<dbReference type="Gene3D" id="1.10.10.1700">
    <property type="entry name" value="Histone-lysine N-methyltransferase"/>
    <property type="match status" value="1"/>
</dbReference>
<keyword evidence="7" id="KW-0808">Transferase</keyword>
<feature type="region of interest" description="Disordered" evidence="13">
    <location>
        <begin position="395"/>
        <end position="456"/>
    </location>
</feature>
<evidence type="ECO:0000256" key="13">
    <source>
        <dbReference type="SAM" id="MobiDB-lite"/>
    </source>
</evidence>
<dbReference type="Gene3D" id="2.170.270.10">
    <property type="entry name" value="SET domain"/>
    <property type="match status" value="1"/>
</dbReference>
<keyword evidence="9" id="KW-0156">Chromatin regulator</keyword>
<gene>
    <name evidence="15" type="ORF">CSKR_102276</name>
</gene>
<comment type="subcellular location">
    <subcellularLocation>
        <location evidence="2">Chromosome</location>
    </subcellularLocation>
    <subcellularLocation>
        <location evidence="1">Nucleus</location>
    </subcellularLocation>
</comment>
<dbReference type="Proteomes" id="UP000286415">
    <property type="component" value="Unassembled WGS sequence"/>
</dbReference>
<sequence length="970" mass="106908">MTVYNKNTGSLPNVTGHHAMNWKELAEADDLASALTVDAFLQFKTHKMTEMKVRIPERIKAKFRDVLLSFQKHKCYETAYDQLTSDSNIVKRSLKSDHRFREHVYRYLLLLDDRSGVEIRPCSRYASEDHVGAAIFASKDWPKGTRIHTLVGCIAEMKHAEEASFLKHRKNDFSVMYSSRKNCSQLWLGPAAYVNHDCQPNCEFTINCDADARMSLEAKIDIRKGEEIFIYYGKHFFDVNNSACECFTCELLGRGYFSKFLPANLLSPVVGSGLQSNSVSRPKDSRTQHYMIEERVGCQNDTKLSLRAVDPPSPLGADKETLDDTKQQDPSSRRQPYTAGCMLRKGSSTGLACRSLPTVYSLRHTGPRLNRVKARIQAATEKLMSVSEFHEELLNSDNRLPRPHKRNSAATSICPARTKSPRKSLRRNPPTRRNSTTTSRRTTRTRSVPNSLATLNPTCLSGSMSLTATIMNGSATAPNIFDSVLLPVDFSGAPDSDTMSSGLGPSCCSSSHSPPHLDRACSTESTSMPSQLSTAVNTPDVHNSYYLGETPDTISCATPLPPLQLSSEQPPGLQAVSNHTSNTSPAYSVEPILGRLFDEAASVGSTPPKRQSKRLTNYDARLIAETQVVPPGSVRRRSQRLSLGLEECIASQPATKRRLMMSTSSETSGLSSEDTLQECRNRSNPKLTGQQIVMERSFGNNTGFKFEKFSRQNNDVTTALKVLCSTLEYTSQCNDVLHECPEDSVDIESGPPSIQKMSSCPSSVDSAESISPQSLSNASSSTTPLRFDSTEVEPFPDAVDYLDADHDYLKASSPPRLSHPSVSRQLNNTCCRSPPGVRLASNTPPPPTLHPVTPPTSFDHRQTHLTTVSMLSPLCKARSQTTLLPADGTAPQLTSAAQPQWTPTHFSIPPPNTIWTSPVTIINDSKLTLTRRITVTLKRIGPKHYQISQPLRNSSSRLNTSTGGAFTVLQ</sequence>
<evidence type="ECO:0000256" key="12">
    <source>
        <dbReference type="ARBA" id="ARBA00023242"/>
    </source>
</evidence>
<organism evidence="15 16">
    <name type="scientific">Clonorchis sinensis</name>
    <name type="common">Chinese liver fluke</name>
    <dbReference type="NCBI Taxonomy" id="79923"/>
    <lineage>
        <taxon>Eukaryota</taxon>
        <taxon>Metazoa</taxon>
        <taxon>Spiralia</taxon>
        <taxon>Lophotrochozoa</taxon>
        <taxon>Platyhelminthes</taxon>
        <taxon>Trematoda</taxon>
        <taxon>Digenea</taxon>
        <taxon>Opisthorchiida</taxon>
        <taxon>Opisthorchiata</taxon>
        <taxon>Opisthorchiidae</taxon>
        <taxon>Clonorchis</taxon>
    </lineage>
</organism>
<dbReference type="InterPro" id="IPR025790">
    <property type="entry name" value="Suv4-20_animal"/>
</dbReference>
<dbReference type="InterPro" id="IPR046341">
    <property type="entry name" value="SET_dom_sf"/>
</dbReference>
<dbReference type="GO" id="GO:0005694">
    <property type="term" value="C:chromosome"/>
    <property type="evidence" value="ECO:0007669"/>
    <property type="project" value="UniProtKB-SubCell"/>
</dbReference>
<keyword evidence="4" id="KW-0158">Chromosome</keyword>
<dbReference type="OrthoDB" id="6627536at2759"/>
<dbReference type="AlphaFoldDB" id="A0A8T1MT87"/>
<evidence type="ECO:0000256" key="7">
    <source>
        <dbReference type="ARBA" id="ARBA00022679"/>
    </source>
</evidence>
<comment type="caution">
    <text evidence="15">The sequence shown here is derived from an EMBL/GenBank/DDBJ whole genome shotgun (WGS) entry which is preliminary data.</text>
</comment>
<feature type="compositionally biased region" description="Low complexity" evidence="13">
    <location>
        <begin position="431"/>
        <end position="440"/>
    </location>
</feature>
<keyword evidence="8" id="KW-0949">S-adenosyl-L-methionine</keyword>
<evidence type="ECO:0000256" key="2">
    <source>
        <dbReference type="ARBA" id="ARBA00004286"/>
    </source>
</evidence>
<proteinExistence type="predicted"/>
<evidence type="ECO:0000313" key="15">
    <source>
        <dbReference type="EMBL" id="KAG5452373.1"/>
    </source>
</evidence>
<evidence type="ECO:0000256" key="5">
    <source>
        <dbReference type="ARBA" id="ARBA00022491"/>
    </source>
</evidence>
<feature type="compositionally biased region" description="Polar residues" evidence="13">
    <location>
        <begin position="755"/>
        <end position="784"/>
    </location>
</feature>
<keyword evidence="5" id="KW-0678">Repressor</keyword>
<dbReference type="InterPro" id="IPR001214">
    <property type="entry name" value="SET_dom"/>
</dbReference>
<name>A0A8T1MT87_CLOSI</name>
<evidence type="ECO:0000256" key="3">
    <source>
        <dbReference type="ARBA" id="ARBA00012188"/>
    </source>
</evidence>
<evidence type="ECO:0000256" key="6">
    <source>
        <dbReference type="ARBA" id="ARBA00022603"/>
    </source>
</evidence>
<feature type="compositionally biased region" description="Basic and acidic residues" evidence="13">
    <location>
        <begin position="317"/>
        <end position="327"/>
    </location>
</feature>
<feature type="compositionally biased region" description="Basic residues" evidence="13">
    <location>
        <begin position="419"/>
        <end position="430"/>
    </location>
</feature>
<feature type="compositionally biased region" description="Polar residues" evidence="13">
    <location>
        <begin position="447"/>
        <end position="456"/>
    </location>
</feature>
<keyword evidence="12" id="KW-0539">Nucleus</keyword>
<feature type="domain" description="SET" evidence="14">
    <location>
        <begin position="115"/>
        <end position="233"/>
    </location>
</feature>
<evidence type="ECO:0000256" key="1">
    <source>
        <dbReference type="ARBA" id="ARBA00004123"/>
    </source>
</evidence>
<feature type="region of interest" description="Disordered" evidence="13">
    <location>
        <begin position="307"/>
        <end position="341"/>
    </location>
</feature>
<evidence type="ECO:0000256" key="11">
    <source>
        <dbReference type="ARBA" id="ARBA00023163"/>
    </source>
</evidence>
<evidence type="ECO:0000256" key="9">
    <source>
        <dbReference type="ARBA" id="ARBA00022853"/>
    </source>
</evidence>
<keyword evidence="11" id="KW-0804">Transcription</keyword>
<dbReference type="EMBL" id="NIRI02000042">
    <property type="protein sequence ID" value="KAG5452373.1"/>
    <property type="molecule type" value="Genomic_DNA"/>
</dbReference>
<reference evidence="15 16" key="2">
    <citation type="journal article" date="2021" name="Genomics">
        <title>High-quality reference genome for Clonorchis sinensis.</title>
        <authorList>
            <person name="Young N.D."/>
            <person name="Stroehlein A.J."/>
            <person name="Kinkar L."/>
            <person name="Wang T."/>
            <person name="Sohn W.M."/>
            <person name="Chang B.C.H."/>
            <person name="Kaur P."/>
            <person name="Weisz D."/>
            <person name="Dudchenko O."/>
            <person name="Aiden E.L."/>
            <person name="Korhonen P.K."/>
            <person name="Gasser R.B."/>
        </authorList>
    </citation>
    <scope>NUCLEOTIDE SEQUENCE [LARGE SCALE GENOMIC DNA]</scope>
    <source>
        <strain evidence="15">Cs-k2</strain>
    </source>
</reference>
<evidence type="ECO:0000259" key="14">
    <source>
        <dbReference type="PROSITE" id="PS50280"/>
    </source>
</evidence>
<dbReference type="InterPro" id="IPR039977">
    <property type="entry name" value="Suv4-20/Set9"/>
</dbReference>
<keyword evidence="10" id="KW-0805">Transcription regulation</keyword>
<dbReference type="PROSITE" id="PS50280">
    <property type="entry name" value="SET"/>
    <property type="match status" value="1"/>
</dbReference>
<dbReference type="SUPFAM" id="SSF82199">
    <property type="entry name" value="SET domain"/>
    <property type="match status" value="1"/>
</dbReference>
<dbReference type="InterPro" id="IPR041938">
    <property type="entry name" value="Hist-Lys_N-MTase_N"/>
</dbReference>
<feature type="compositionally biased region" description="Polar residues" evidence="13">
    <location>
        <begin position="575"/>
        <end position="586"/>
    </location>
</feature>
<dbReference type="GO" id="GO:0032259">
    <property type="term" value="P:methylation"/>
    <property type="evidence" value="ECO:0007669"/>
    <property type="project" value="UniProtKB-KW"/>
</dbReference>
<feature type="region of interest" description="Disordered" evidence="13">
    <location>
        <begin position="744"/>
        <end position="790"/>
    </location>
</feature>
<feature type="region of interest" description="Disordered" evidence="13">
    <location>
        <begin position="567"/>
        <end position="586"/>
    </location>
</feature>
<dbReference type="EC" id="2.1.1.362" evidence="3"/>
<evidence type="ECO:0000256" key="4">
    <source>
        <dbReference type="ARBA" id="ARBA00022454"/>
    </source>
</evidence>
<dbReference type="GO" id="GO:0140941">
    <property type="term" value="F:histone H4K20me methyltransferase activity"/>
    <property type="evidence" value="ECO:0007669"/>
    <property type="project" value="UniProtKB-EC"/>
</dbReference>
<evidence type="ECO:0000256" key="10">
    <source>
        <dbReference type="ARBA" id="ARBA00023015"/>
    </source>
</evidence>
<evidence type="ECO:0000313" key="16">
    <source>
        <dbReference type="Proteomes" id="UP000286415"/>
    </source>
</evidence>
<dbReference type="GO" id="GO:0005634">
    <property type="term" value="C:nucleus"/>
    <property type="evidence" value="ECO:0007669"/>
    <property type="project" value="UniProtKB-SubCell"/>
</dbReference>
<dbReference type="PROSITE" id="PS51570">
    <property type="entry name" value="SAM_MT43_SUVAR420_2"/>
    <property type="match status" value="1"/>
</dbReference>
<dbReference type="CDD" id="cd10524">
    <property type="entry name" value="SET_Suv4-20-like"/>
    <property type="match status" value="1"/>
</dbReference>
<keyword evidence="6" id="KW-0489">Methyltransferase</keyword>
<dbReference type="PANTHER" id="PTHR12977:SF4">
    <property type="entry name" value="HISTONE-LYSINE N-METHYLTRANSFERASE KMT5B"/>
    <property type="match status" value="1"/>
</dbReference>